<evidence type="ECO:0000256" key="1">
    <source>
        <dbReference type="SAM" id="MobiDB-lite"/>
    </source>
</evidence>
<dbReference type="EMBL" id="BMTP01000008">
    <property type="protein sequence ID" value="GGU44378.1"/>
    <property type="molecule type" value="Genomic_DNA"/>
</dbReference>
<reference evidence="2" key="2">
    <citation type="submission" date="2020-09" db="EMBL/GenBank/DDBJ databases">
        <authorList>
            <person name="Sun Q."/>
            <person name="Ohkuma M."/>
        </authorList>
    </citation>
    <scope>NUCLEOTIDE SEQUENCE</scope>
    <source>
        <strain evidence="2">JCM 4391</strain>
    </source>
</reference>
<accession>A0A918M4X0</accession>
<dbReference type="AlphaFoldDB" id="A0A918M4X0"/>
<protein>
    <submittedName>
        <fullName evidence="2">Uncharacterized protein</fullName>
    </submittedName>
</protein>
<name>A0A918M4X0_9ACTN</name>
<proteinExistence type="predicted"/>
<feature type="region of interest" description="Disordered" evidence="1">
    <location>
        <begin position="44"/>
        <end position="75"/>
    </location>
</feature>
<reference evidence="2" key="1">
    <citation type="journal article" date="2014" name="Int. J. Syst. Evol. Microbiol.">
        <title>Complete genome sequence of Corynebacterium casei LMG S-19264T (=DSM 44701T), isolated from a smear-ripened cheese.</title>
        <authorList>
            <consortium name="US DOE Joint Genome Institute (JGI-PGF)"/>
            <person name="Walter F."/>
            <person name="Albersmeier A."/>
            <person name="Kalinowski J."/>
            <person name="Ruckert C."/>
        </authorList>
    </citation>
    <scope>NUCLEOTIDE SEQUENCE</scope>
    <source>
        <strain evidence="2">JCM 4391</strain>
    </source>
</reference>
<dbReference type="Proteomes" id="UP000636661">
    <property type="component" value="Unassembled WGS sequence"/>
</dbReference>
<keyword evidence="3" id="KW-1185">Reference proteome</keyword>
<evidence type="ECO:0000313" key="2">
    <source>
        <dbReference type="EMBL" id="GGU44378.1"/>
    </source>
</evidence>
<comment type="caution">
    <text evidence="2">The sequence shown here is derived from an EMBL/GenBank/DDBJ whole genome shotgun (WGS) entry which is preliminary data.</text>
</comment>
<evidence type="ECO:0000313" key="3">
    <source>
        <dbReference type="Proteomes" id="UP000636661"/>
    </source>
</evidence>
<gene>
    <name evidence="2" type="ORF">GCM10010274_35620</name>
</gene>
<organism evidence="2 3">
    <name type="scientific">Streptomyces lavendofoliae</name>
    <dbReference type="NCBI Taxonomy" id="67314"/>
    <lineage>
        <taxon>Bacteria</taxon>
        <taxon>Bacillati</taxon>
        <taxon>Actinomycetota</taxon>
        <taxon>Actinomycetes</taxon>
        <taxon>Kitasatosporales</taxon>
        <taxon>Streptomycetaceae</taxon>
        <taxon>Streptomyces</taxon>
    </lineage>
</organism>
<sequence>MTPSSTTCRPSPRSIPVTYTLRATQALLSKVKVKSEVKVNVEVESVPEVKSGAVRGGPGPDPRRSPGLRVGRRSG</sequence>